<accession>A0AAD8P2W3</accession>
<feature type="short sequence motif" description="VHIID" evidence="3">
    <location>
        <begin position="199"/>
        <end position="203"/>
    </location>
</feature>
<comment type="caution">
    <text evidence="4">The sequence shown here is derived from an EMBL/GenBank/DDBJ whole genome shotgun (WGS) entry which is preliminary data.</text>
</comment>
<reference evidence="4" key="1">
    <citation type="journal article" date="2023" name="bioRxiv">
        <title>Improved chromosome-level genome assembly for marigold (Tagetes erecta).</title>
        <authorList>
            <person name="Jiang F."/>
            <person name="Yuan L."/>
            <person name="Wang S."/>
            <person name="Wang H."/>
            <person name="Xu D."/>
            <person name="Wang A."/>
            <person name="Fan W."/>
        </authorList>
    </citation>
    <scope>NUCLEOTIDE SEQUENCE</scope>
    <source>
        <strain evidence="4">WSJ</strain>
        <tissue evidence="4">Leaf</tissue>
    </source>
</reference>
<comment type="similarity">
    <text evidence="3">Belongs to the GRAS family.</text>
</comment>
<keyword evidence="1" id="KW-0805">Transcription regulation</keyword>
<gene>
    <name evidence="4" type="ORF">QVD17_02931</name>
</gene>
<dbReference type="AlphaFoldDB" id="A0AAD8P2W3"/>
<feature type="region of interest" description="SAW" evidence="3">
    <location>
        <begin position="378"/>
        <end position="460"/>
    </location>
</feature>
<evidence type="ECO:0000256" key="1">
    <source>
        <dbReference type="ARBA" id="ARBA00023015"/>
    </source>
</evidence>
<comment type="caution">
    <text evidence="3">Lacks conserved residue(s) required for the propagation of feature annotation.</text>
</comment>
<protein>
    <submittedName>
        <fullName evidence="4">Uncharacterized protein</fullName>
    </submittedName>
</protein>
<evidence type="ECO:0000256" key="3">
    <source>
        <dbReference type="PROSITE-ProRule" id="PRU01191"/>
    </source>
</evidence>
<dbReference type="Proteomes" id="UP001229421">
    <property type="component" value="Unassembled WGS sequence"/>
</dbReference>
<evidence type="ECO:0000313" key="5">
    <source>
        <dbReference type="Proteomes" id="UP001229421"/>
    </source>
</evidence>
<proteinExistence type="inferred from homology"/>
<sequence>MVLSKLLLQPSLQISYSYFHSNLDQCNPKMIVFETYDHQVFSNIITTPENSSVSSNFPVLSNDSGHDHDHDRVDMHTHSLVNTQWFDDETMEFDSQTGIKNLLMAYADAIEMEQEELAKVIVKCISEKANLNGSPLERIAFNLFQPDENQEKAYLFQESLTNYVPAFRAFYDIFPYARFAHLAAGSTIIEAVPTHVDLVHIIDFDICEGIQWPPVIEAIARLKKSLIITSIKLDQDQDSGFVQTRWHLCNFARSLGLNLKVQEMCVSQMVKEMDERQLGSEFTAFNCMIGHLHTRRTRKTNQVMNFLEVATGLLAKHQGIITFGDDLEVERMRDYSDFCSFFNKNLAHYNALYESMEWVFRGFLNEARLAMETLFLAPFVSSKSWFEKWEERRENELFDMNLQKGFGLKGERMSVESWNEAVEMVKEGETPYRIRIEGEYGNEMVLEWKGTPLVRVCAWKVTT</sequence>
<dbReference type="InterPro" id="IPR005202">
    <property type="entry name" value="TF_GRAS"/>
</dbReference>
<dbReference type="EMBL" id="JAUHHV010000001">
    <property type="protein sequence ID" value="KAK1437145.1"/>
    <property type="molecule type" value="Genomic_DNA"/>
</dbReference>
<keyword evidence="5" id="KW-1185">Reference proteome</keyword>
<organism evidence="4 5">
    <name type="scientific">Tagetes erecta</name>
    <name type="common">African marigold</name>
    <dbReference type="NCBI Taxonomy" id="13708"/>
    <lineage>
        <taxon>Eukaryota</taxon>
        <taxon>Viridiplantae</taxon>
        <taxon>Streptophyta</taxon>
        <taxon>Embryophyta</taxon>
        <taxon>Tracheophyta</taxon>
        <taxon>Spermatophyta</taxon>
        <taxon>Magnoliopsida</taxon>
        <taxon>eudicotyledons</taxon>
        <taxon>Gunneridae</taxon>
        <taxon>Pentapetalae</taxon>
        <taxon>asterids</taxon>
        <taxon>campanulids</taxon>
        <taxon>Asterales</taxon>
        <taxon>Asteraceae</taxon>
        <taxon>Asteroideae</taxon>
        <taxon>Heliantheae alliance</taxon>
        <taxon>Tageteae</taxon>
        <taxon>Tagetes</taxon>
    </lineage>
</organism>
<evidence type="ECO:0000313" key="4">
    <source>
        <dbReference type="EMBL" id="KAK1437145.1"/>
    </source>
</evidence>
<keyword evidence="2" id="KW-0804">Transcription</keyword>
<dbReference type="Pfam" id="PF03514">
    <property type="entry name" value="GRAS"/>
    <property type="match status" value="1"/>
</dbReference>
<name>A0AAD8P2W3_TARER</name>
<dbReference type="PROSITE" id="PS50985">
    <property type="entry name" value="GRAS"/>
    <property type="match status" value="1"/>
</dbReference>
<evidence type="ECO:0000256" key="2">
    <source>
        <dbReference type="ARBA" id="ARBA00023163"/>
    </source>
</evidence>
<dbReference type="PANTHER" id="PTHR31636">
    <property type="entry name" value="OSJNBA0084A10.13 PROTEIN-RELATED"/>
    <property type="match status" value="1"/>
</dbReference>